<proteinExistence type="inferred from homology"/>
<dbReference type="InterPro" id="IPR051130">
    <property type="entry name" value="Mito_struct-func_regulator"/>
</dbReference>
<evidence type="ECO:0000256" key="2">
    <source>
        <dbReference type="SAM" id="MobiDB-lite"/>
    </source>
</evidence>
<dbReference type="AlphaFoldDB" id="A0A0D2UBN9"/>
<dbReference type="Pfam" id="PF03109">
    <property type="entry name" value="ABC1"/>
    <property type="match status" value="2"/>
</dbReference>
<evidence type="ECO:0000313" key="5">
    <source>
        <dbReference type="EMBL" id="KJE92451.1"/>
    </source>
</evidence>
<protein>
    <submittedName>
        <fullName evidence="5">ABC1 family protein</fullName>
    </submittedName>
</protein>
<organism evidence="5 6">
    <name type="scientific">Capsaspora owczarzaki (strain ATCC 30864)</name>
    <dbReference type="NCBI Taxonomy" id="595528"/>
    <lineage>
        <taxon>Eukaryota</taxon>
        <taxon>Filasterea</taxon>
        <taxon>Capsaspora</taxon>
    </lineage>
</organism>
<evidence type="ECO:0000259" key="4">
    <source>
        <dbReference type="Pfam" id="PF03109"/>
    </source>
</evidence>
<dbReference type="Gene3D" id="1.10.510.10">
    <property type="entry name" value="Transferase(Phosphotransferase) domain 1"/>
    <property type="match status" value="1"/>
</dbReference>
<dbReference type="PANTHER" id="PTHR43173:SF28">
    <property type="entry name" value="AARF DOMAIN CONTAINING KINASE 5"/>
    <property type="match status" value="1"/>
</dbReference>
<dbReference type="eggNOG" id="KOG1235">
    <property type="taxonomic scope" value="Eukaryota"/>
</dbReference>
<accession>A0A0D2UBN9</accession>
<feature type="compositionally biased region" description="Polar residues" evidence="2">
    <location>
        <begin position="138"/>
        <end position="160"/>
    </location>
</feature>
<keyword evidence="6" id="KW-1185">Reference proteome</keyword>
<dbReference type="PhylomeDB" id="A0A0D2UBN9"/>
<name>A0A0D2UBN9_CAPO3</name>
<dbReference type="Proteomes" id="UP000008743">
    <property type="component" value="Unassembled WGS sequence"/>
</dbReference>
<keyword evidence="3" id="KW-1133">Transmembrane helix</keyword>
<dbReference type="InParanoid" id="A0A0D2UBN9"/>
<keyword evidence="3" id="KW-0472">Membrane</keyword>
<dbReference type="CDD" id="cd13969">
    <property type="entry name" value="ADCK1-like"/>
    <property type="match status" value="1"/>
</dbReference>
<dbReference type="SUPFAM" id="SSF56112">
    <property type="entry name" value="Protein kinase-like (PK-like)"/>
    <property type="match status" value="1"/>
</dbReference>
<evidence type="ECO:0000256" key="3">
    <source>
        <dbReference type="SAM" id="Phobius"/>
    </source>
</evidence>
<evidence type="ECO:0000313" key="6">
    <source>
        <dbReference type="Proteomes" id="UP000008743"/>
    </source>
</evidence>
<feature type="domain" description="ABC1 atypical kinase-like" evidence="4">
    <location>
        <begin position="271"/>
        <end position="472"/>
    </location>
</feature>
<feature type="compositionally biased region" description="Low complexity" evidence="2">
    <location>
        <begin position="77"/>
        <end position="90"/>
    </location>
</feature>
<feature type="domain" description="ABC1 atypical kinase-like" evidence="4">
    <location>
        <begin position="591"/>
        <end position="633"/>
    </location>
</feature>
<dbReference type="OrthoDB" id="427480at2759"/>
<dbReference type="STRING" id="595528.A0A0D2UBN9"/>
<dbReference type="InterPro" id="IPR045307">
    <property type="entry name" value="ADCK1_dom"/>
</dbReference>
<dbReference type="InterPro" id="IPR004147">
    <property type="entry name" value="ABC1_dom"/>
</dbReference>
<feature type="transmembrane region" description="Helical" evidence="3">
    <location>
        <begin position="102"/>
        <end position="123"/>
    </location>
</feature>
<keyword evidence="3" id="KW-0812">Transmembrane</keyword>
<dbReference type="EMBL" id="KE346363">
    <property type="protein sequence ID" value="KJE92451.1"/>
    <property type="molecule type" value="Genomic_DNA"/>
</dbReference>
<evidence type="ECO:0000256" key="1">
    <source>
        <dbReference type="ARBA" id="ARBA00009670"/>
    </source>
</evidence>
<feature type="region of interest" description="Disordered" evidence="2">
    <location>
        <begin position="138"/>
        <end position="161"/>
    </location>
</feature>
<gene>
    <name evidence="5" type="ORF">CAOG_003424</name>
</gene>
<feature type="region of interest" description="Disordered" evidence="2">
    <location>
        <begin position="77"/>
        <end position="96"/>
    </location>
</feature>
<sequence>MRRINGRGARRALQLSSKPLRTIAAQPPALLRPSLALHSMASSSSSSRSRRPCIAVHLPPSTAHVLAANSSVRRSFTTTTAAGSSSSADGDASKPPRPARLLLSRIAGALVVGGVVGLLGLSYNEWRAQIAAAQNYSAPTSSETSTHPPRSNNQPSNGTSLLAPAVAPQEVLDPAETFLQHLQYKTKALERFVLAQYTFARIAADYKWSLRGLESGSVQYRAVRSQVHQRSADRLLWLCRRLKGFYTKAGQHIASLNYAVPQEFTSTLSVLQDMAPFDSIETVRATIARELKCQLEEVFSEFDEVPVAAASLAQVHRAVERQSGKVVAVKVQHPHLDHDFASDIWSMRQVAALTAFFFDGVQLSWIVDELEKALTQELDFLHEGRNAERVAANFEKRHETVKVPGILWHLTSRRILSMEFVSGVKVNDRQALLAAGLDPAIVSRYLAETFGEMIFVHSYVHCDLHPGNVLVRWWPPLPGDDALMQDASLKSAQARATAKAASAAKVSERALEQPPPSSHGASDASKPDATATPPQPRQSDKITGFPMAQPKLAASLPQRVWNAVADWAWHYWPLRTLSPFELEEQRHRKAGSKLQLVLLDHGLYRELDNDFRLNYCKLWKALVTVDDRLLKEASTALGAGEYANFFPLIFTFRAWSSKGVVGQSMSADERRELRQKLSGLTFTNVVEFFETLPRDMLLVMRTNNLVRSINQDLGGSSLERFSILARSGMVGLYYDGPIGLDGRPQPIRRHLAARIQRSISHQFDLAMLWFELLTARIIMFWFQDPDRERL</sequence>
<dbReference type="PANTHER" id="PTHR43173">
    <property type="entry name" value="ABC1 FAMILY PROTEIN"/>
    <property type="match status" value="1"/>
</dbReference>
<dbReference type="InterPro" id="IPR011009">
    <property type="entry name" value="Kinase-like_dom_sf"/>
</dbReference>
<reference evidence="6" key="1">
    <citation type="submission" date="2011-02" db="EMBL/GenBank/DDBJ databases">
        <title>The Genome Sequence of Capsaspora owczarzaki ATCC 30864.</title>
        <authorList>
            <person name="Russ C."/>
            <person name="Cuomo C."/>
            <person name="Burger G."/>
            <person name="Gray M.W."/>
            <person name="Holland P.W.H."/>
            <person name="King N."/>
            <person name="Lang F.B.F."/>
            <person name="Roger A.J."/>
            <person name="Ruiz-Trillo I."/>
            <person name="Young S.K."/>
            <person name="Zeng Q."/>
            <person name="Gargeya S."/>
            <person name="Alvarado L."/>
            <person name="Berlin A."/>
            <person name="Chapman S.B."/>
            <person name="Chen Z."/>
            <person name="Freedman E."/>
            <person name="Gellesch M."/>
            <person name="Goldberg J."/>
            <person name="Griggs A."/>
            <person name="Gujja S."/>
            <person name="Heilman E."/>
            <person name="Heiman D."/>
            <person name="Howarth C."/>
            <person name="Mehta T."/>
            <person name="Neiman D."/>
            <person name="Pearson M."/>
            <person name="Roberts A."/>
            <person name="Saif S."/>
            <person name="Shea T."/>
            <person name="Shenoy N."/>
            <person name="Sisk P."/>
            <person name="Stolte C."/>
            <person name="Sykes S."/>
            <person name="White J."/>
            <person name="Yandava C."/>
            <person name="Haas B."/>
            <person name="Nusbaum C."/>
            <person name="Birren B."/>
        </authorList>
    </citation>
    <scope>NUCLEOTIDE SEQUENCE</scope>
    <source>
        <strain evidence="6">ATCC 30864</strain>
    </source>
</reference>
<feature type="region of interest" description="Disordered" evidence="2">
    <location>
        <begin position="502"/>
        <end position="543"/>
    </location>
</feature>
<comment type="similarity">
    <text evidence="1">Belongs to the protein kinase superfamily. ADCK protein kinase family.</text>
</comment>